<keyword evidence="2" id="KW-1185">Reference proteome</keyword>
<comment type="caution">
    <text evidence="1">The sequence shown here is derived from an EMBL/GenBank/DDBJ whole genome shotgun (WGS) entry which is preliminary data.</text>
</comment>
<dbReference type="AlphaFoldDB" id="A0A4Y2S9N7"/>
<proteinExistence type="predicted"/>
<dbReference type="EMBL" id="BGPR01020168">
    <property type="protein sequence ID" value="GBN83980.1"/>
    <property type="molecule type" value="Genomic_DNA"/>
</dbReference>
<name>A0A4Y2S9N7_ARAVE</name>
<dbReference type="Proteomes" id="UP000499080">
    <property type="component" value="Unassembled WGS sequence"/>
</dbReference>
<gene>
    <name evidence="1" type="ORF">AVEN_177947_1</name>
</gene>
<evidence type="ECO:0000313" key="2">
    <source>
        <dbReference type="Proteomes" id="UP000499080"/>
    </source>
</evidence>
<reference evidence="1 2" key="1">
    <citation type="journal article" date="2019" name="Sci. Rep.">
        <title>Orb-weaving spider Araneus ventricosus genome elucidates the spidroin gene catalogue.</title>
        <authorList>
            <person name="Kono N."/>
            <person name="Nakamura H."/>
            <person name="Ohtoshi R."/>
            <person name="Moran D.A.P."/>
            <person name="Shinohara A."/>
            <person name="Yoshida Y."/>
            <person name="Fujiwara M."/>
            <person name="Mori M."/>
            <person name="Tomita M."/>
            <person name="Arakawa K."/>
        </authorList>
    </citation>
    <scope>NUCLEOTIDE SEQUENCE [LARGE SCALE GENOMIC DNA]</scope>
</reference>
<accession>A0A4Y2S9N7</accession>
<sequence length="170" mass="19560">MAGFNGSNFLEWRKFGRLGFLHLLHLQLHATPFLTCFHTDDRLWRGLASNNRLKLDIHENARLCHLSQELVVFLSFPSTILGKSFTDVSKFVLRHRVWENSKSQTYSDPYSSSPTLRISEFTSLVAGSQSRQTLFTSLLSQRGLKRPPGLFQSDFKLFGIPTIPIHLRHF</sequence>
<protein>
    <submittedName>
        <fullName evidence="1">Uncharacterized protein</fullName>
    </submittedName>
</protein>
<evidence type="ECO:0000313" key="1">
    <source>
        <dbReference type="EMBL" id="GBN83980.1"/>
    </source>
</evidence>
<organism evidence="1 2">
    <name type="scientific">Araneus ventricosus</name>
    <name type="common">Orbweaver spider</name>
    <name type="synonym">Epeira ventricosa</name>
    <dbReference type="NCBI Taxonomy" id="182803"/>
    <lineage>
        <taxon>Eukaryota</taxon>
        <taxon>Metazoa</taxon>
        <taxon>Ecdysozoa</taxon>
        <taxon>Arthropoda</taxon>
        <taxon>Chelicerata</taxon>
        <taxon>Arachnida</taxon>
        <taxon>Araneae</taxon>
        <taxon>Araneomorphae</taxon>
        <taxon>Entelegynae</taxon>
        <taxon>Araneoidea</taxon>
        <taxon>Araneidae</taxon>
        <taxon>Araneus</taxon>
    </lineage>
</organism>